<reference evidence="7 8" key="1">
    <citation type="journal article" date="2015" name="Nature">
        <title>rRNA introns, odd ribosomes, and small enigmatic genomes across a large radiation of phyla.</title>
        <authorList>
            <person name="Brown C.T."/>
            <person name="Hug L.A."/>
            <person name="Thomas B.C."/>
            <person name="Sharon I."/>
            <person name="Castelle C.J."/>
            <person name="Singh A."/>
            <person name="Wilkins M.J."/>
            <person name="Williams K.H."/>
            <person name="Banfield J.F."/>
        </authorList>
    </citation>
    <scope>NUCLEOTIDE SEQUENCE [LARGE SCALE GENOMIC DNA]</scope>
</reference>
<dbReference type="PIRSF" id="PIRSF002131">
    <property type="entry name" value="Ribosomal_S11"/>
    <property type="match status" value="1"/>
</dbReference>
<organism evidence="7 8">
    <name type="scientific">Candidatus Kaiserbacteria bacterium GW2011_GWC2_49_12</name>
    <dbReference type="NCBI Taxonomy" id="1618675"/>
    <lineage>
        <taxon>Bacteria</taxon>
        <taxon>Candidatus Kaiseribacteriota</taxon>
    </lineage>
</organism>
<keyword evidence="5" id="KW-0694">RNA-binding</keyword>
<dbReference type="GO" id="GO:0005840">
    <property type="term" value="C:ribosome"/>
    <property type="evidence" value="ECO:0007669"/>
    <property type="project" value="UniProtKB-KW"/>
</dbReference>
<dbReference type="Proteomes" id="UP000034589">
    <property type="component" value="Unassembled WGS sequence"/>
</dbReference>
<evidence type="ECO:0000256" key="2">
    <source>
        <dbReference type="ARBA" id="ARBA00022980"/>
    </source>
</evidence>
<protein>
    <recommendedName>
        <fullName evidence="4 5">Small ribosomal subunit protein uS11</fullName>
    </recommendedName>
</protein>
<dbReference type="GO" id="GO:0003735">
    <property type="term" value="F:structural constituent of ribosome"/>
    <property type="evidence" value="ECO:0007669"/>
    <property type="project" value="InterPro"/>
</dbReference>
<dbReference type="PANTHER" id="PTHR11759">
    <property type="entry name" value="40S RIBOSOMAL PROTEIN S14/30S RIBOSOMAL PROTEIN S11"/>
    <property type="match status" value="1"/>
</dbReference>
<comment type="similarity">
    <text evidence="1 5 6">Belongs to the universal ribosomal protein uS11 family.</text>
</comment>
<accession>A0A0G1VJF2</accession>
<gene>
    <name evidence="5" type="primary">rpsK</name>
    <name evidence="7" type="ORF">UY39_C0030G0012</name>
</gene>
<evidence type="ECO:0000256" key="4">
    <source>
        <dbReference type="ARBA" id="ARBA00035160"/>
    </source>
</evidence>
<dbReference type="NCBIfam" id="NF003698">
    <property type="entry name" value="PRK05309.1"/>
    <property type="match status" value="1"/>
</dbReference>
<dbReference type="PROSITE" id="PS00054">
    <property type="entry name" value="RIBOSOMAL_S11"/>
    <property type="match status" value="1"/>
</dbReference>
<dbReference type="EMBL" id="LCPV01000030">
    <property type="protein sequence ID" value="KKW06608.1"/>
    <property type="molecule type" value="Genomic_DNA"/>
</dbReference>
<dbReference type="GO" id="GO:1990904">
    <property type="term" value="C:ribonucleoprotein complex"/>
    <property type="evidence" value="ECO:0007669"/>
    <property type="project" value="UniProtKB-KW"/>
</dbReference>
<keyword evidence="2 5" id="KW-0689">Ribosomal protein</keyword>
<dbReference type="GO" id="GO:0019843">
    <property type="term" value="F:rRNA binding"/>
    <property type="evidence" value="ECO:0007669"/>
    <property type="project" value="UniProtKB-UniRule"/>
</dbReference>
<evidence type="ECO:0000256" key="5">
    <source>
        <dbReference type="HAMAP-Rule" id="MF_01310"/>
    </source>
</evidence>
<dbReference type="Gene3D" id="3.30.420.80">
    <property type="entry name" value="Ribosomal protein S11"/>
    <property type="match status" value="1"/>
</dbReference>
<dbReference type="GO" id="GO:0006412">
    <property type="term" value="P:translation"/>
    <property type="evidence" value="ECO:0007669"/>
    <property type="project" value="UniProtKB-UniRule"/>
</dbReference>
<keyword evidence="5" id="KW-0699">rRNA-binding</keyword>
<comment type="function">
    <text evidence="5">Located on the platform of the 30S subunit, it bridges several disparate RNA helices of the 16S rRNA. Forms part of the Shine-Dalgarno cleft in the 70S ribosome.</text>
</comment>
<dbReference type="SUPFAM" id="SSF53137">
    <property type="entry name" value="Translational machinery components"/>
    <property type="match status" value="1"/>
</dbReference>
<keyword evidence="3 5" id="KW-0687">Ribonucleoprotein</keyword>
<sequence length="144" mass="15089">MGKKRIIRKSGGTVDQGLKSRALQRVAKKNIIAGTLHIHATYNNTKVLLADKGGNTVAWSTSGSLGFSGAKKGTPFAAAKVGELIGDKANIIGVKEVDVIIRGVGAGRESALRAFAGKGIEVSRIVDDTPVPHNGPRPPKSRRI</sequence>
<dbReference type="InterPro" id="IPR036967">
    <property type="entry name" value="Ribosomal_uS11_sf"/>
</dbReference>
<evidence type="ECO:0000313" key="7">
    <source>
        <dbReference type="EMBL" id="KKW06608.1"/>
    </source>
</evidence>
<evidence type="ECO:0000256" key="1">
    <source>
        <dbReference type="ARBA" id="ARBA00006194"/>
    </source>
</evidence>
<dbReference type="InterPro" id="IPR001971">
    <property type="entry name" value="Ribosomal_uS11"/>
</dbReference>
<evidence type="ECO:0000256" key="6">
    <source>
        <dbReference type="RuleBase" id="RU003629"/>
    </source>
</evidence>
<comment type="subunit">
    <text evidence="5">Part of the 30S ribosomal subunit. Interacts with proteins S7 and S18. Binds to IF-3.</text>
</comment>
<dbReference type="PATRIC" id="fig|1618675.3.peg.424"/>
<evidence type="ECO:0000313" key="8">
    <source>
        <dbReference type="Proteomes" id="UP000034589"/>
    </source>
</evidence>
<evidence type="ECO:0000256" key="3">
    <source>
        <dbReference type="ARBA" id="ARBA00023274"/>
    </source>
</evidence>
<name>A0A0G1VJF2_9BACT</name>
<comment type="caution">
    <text evidence="7">The sequence shown here is derived from an EMBL/GenBank/DDBJ whole genome shotgun (WGS) entry which is preliminary data.</text>
</comment>
<dbReference type="InterPro" id="IPR018102">
    <property type="entry name" value="Ribosomal_uS11_CS"/>
</dbReference>
<dbReference type="HAMAP" id="MF_01310">
    <property type="entry name" value="Ribosomal_uS11"/>
    <property type="match status" value="1"/>
</dbReference>
<proteinExistence type="inferred from homology"/>
<dbReference type="Pfam" id="PF00411">
    <property type="entry name" value="Ribosomal_S11"/>
    <property type="match status" value="1"/>
</dbReference>
<dbReference type="AlphaFoldDB" id="A0A0G1VJF2"/>